<feature type="domain" description="BHLH" evidence="6">
    <location>
        <begin position="24"/>
        <end position="76"/>
    </location>
</feature>
<name>A0A6A2ZX99_HIBSY</name>
<evidence type="ECO:0000256" key="1">
    <source>
        <dbReference type="ARBA" id="ARBA00004123"/>
    </source>
</evidence>
<dbReference type="Gene3D" id="4.10.280.10">
    <property type="entry name" value="Helix-loop-helix DNA-binding domain"/>
    <property type="match status" value="1"/>
</dbReference>
<evidence type="ECO:0000313" key="8">
    <source>
        <dbReference type="Proteomes" id="UP000436088"/>
    </source>
</evidence>
<dbReference type="GO" id="GO:0000981">
    <property type="term" value="F:DNA-binding transcription factor activity, RNA polymerase II-specific"/>
    <property type="evidence" value="ECO:0007669"/>
    <property type="project" value="TreeGrafter"/>
</dbReference>
<comment type="caution">
    <text evidence="7">The sequence shown here is derived from an EMBL/GenBank/DDBJ whole genome shotgun (WGS) entry which is preliminary data.</text>
</comment>
<comment type="subcellular location">
    <subcellularLocation>
        <location evidence="1">Nucleus</location>
    </subcellularLocation>
</comment>
<dbReference type="InterPro" id="IPR015660">
    <property type="entry name" value="MASH1/Ascl1a-like"/>
</dbReference>
<evidence type="ECO:0000256" key="4">
    <source>
        <dbReference type="ARBA" id="ARBA00023242"/>
    </source>
</evidence>
<evidence type="ECO:0000259" key="6">
    <source>
        <dbReference type="PROSITE" id="PS50888"/>
    </source>
</evidence>
<dbReference type="GO" id="GO:0090575">
    <property type="term" value="C:RNA polymerase II transcription regulator complex"/>
    <property type="evidence" value="ECO:0007669"/>
    <property type="project" value="TreeGrafter"/>
</dbReference>
<evidence type="ECO:0000256" key="2">
    <source>
        <dbReference type="ARBA" id="ARBA00023015"/>
    </source>
</evidence>
<protein>
    <submittedName>
        <fullName evidence="7">Dihydroorotase</fullName>
    </submittedName>
</protein>
<dbReference type="Proteomes" id="UP000436088">
    <property type="component" value="Unassembled WGS sequence"/>
</dbReference>
<proteinExistence type="predicted"/>
<evidence type="ECO:0000256" key="5">
    <source>
        <dbReference type="SAM" id="MobiDB-lite"/>
    </source>
</evidence>
<dbReference type="PANTHER" id="PTHR13935">
    <property type="entry name" value="ACHAETE-SCUTE TRANSCRIPTION FACTOR-RELATED"/>
    <property type="match status" value="1"/>
</dbReference>
<dbReference type="InterPro" id="IPR036638">
    <property type="entry name" value="HLH_DNA-bd_sf"/>
</dbReference>
<dbReference type="AlphaFoldDB" id="A0A6A2ZX99"/>
<organism evidence="7 8">
    <name type="scientific">Hibiscus syriacus</name>
    <name type="common">Rose of Sharon</name>
    <dbReference type="NCBI Taxonomy" id="106335"/>
    <lineage>
        <taxon>Eukaryota</taxon>
        <taxon>Viridiplantae</taxon>
        <taxon>Streptophyta</taxon>
        <taxon>Embryophyta</taxon>
        <taxon>Tracheophyta</taxon>
        <taxon>Spermatophyta</taxon>
        <taxon>Magnoliopsida</taxon>
        <taxon>eudicotyledons</taxon>
        <taxon>Gunneridae</taxon>
        <taxon>Pentapetalae</taxon>
        <taxon>rosids</taxon>
        <taxon>malvids</taxon>
        <taxon>Malvales</taxon>
        <taxon>Malvaceae</taxon>
        <taxon>Malvoideae</taxon>
        <taxon>Hibiscus</taxon>
    </lineage>
</organism>
<gene>
    <name evidence="7" type="ORF">F3Y22_tig00110654pilonHSYRG00035</name>
</gene>
<accession>A0A6A2ZX99</accession>
<dbReference type="PANTHER" id="PTHR13935:SF63">
    <property type="entry name" value="BHLH DOMAIN-CONTAINING PROTEIN"/>
    <property type="match status" value="1"/>
</dbReference>
<feature type="region of interest" description="Disordered" evidence="5">
    <location>
        <begin position="91"/>
        <end position="110"/>
    </location>
</feature>
<dbReference type="GO" id="GO:0046983">
    <property type="term" value="F:protein dimerization activity"/>
    <property type="evidence" value="ECO:0007669"/>
    <property type="project" value="InterPro"/>
</dbReference>
<dbReference type="InterPro" id="IPR011598">
    <property type="entry name" value="bHLH_dom"/>
</dbReference>
<dbReference type="Pfam" id="PF00010">
    <property type="entry name" value="HLH"/>
    <property type="match status" value="1"/>
</dbReference>
<dbReference type="EMBL" id="VEPZ02001063">
    <property type="protein sequence ID" value="KAE8696624.1"/>
    <property type="molecule type" value="Genomic_DNA"/>
</dbReference>
<sequence>MQFMAQTSGLDNKGMRKKGACLSSAKVERKIIEKNRRSHMKNLYSELFSLLPRRDSKEVLSIPDQIDEAVNHIKSLETRLNEYKEKKKDLMGRKRSYTSSTATESSMSLKSPELKINEHGSAMEVVLTTGTDSQFMFYDIICILNQHGADVLNASFSAVGNTVLHVVHAEIGAFVSAEVIKNKLNKLMHGPGYEDDQLQQELWSFEIHPEMWDFN</sequence>
<keyword evidence="2" id="KW-0805">Transcription regulation</keyword>
<dbReference type="PROSITE" id="PS50888">
    <property type="entry name" value="BHLH"/>
    <property type="match status" value="1"/>
</dbReference>
<evidence type="ECO:0000256" key="3">
    <source>
        <dbReference type="ARBA" id="ARBA00023163"/>
    </source>
</evidence>
<keyword evidence="8" id="KW-1185">Reference proteome</keyword>
<reference evidence="7" key="1">
    <citation type="submission" date="2019-09" db="EMBL/GenBank/DDBJ databases">
        <title>Draft genome information of white flower Hibiscus syriacus.</title>
        <authorList>
            <person name="Kim Y.-M."/>
        </authorList>
    </citation>
    <scope>NUCLEOTIDE SEQUENCE [LARGE SCALE GENOMIC DNA]</scope>
    <source>
        <strain evidence="7">YM2019G1</strain>
    </source>
</reference>
<keyword evidence="3" id="KW-0804">Transcription</keyword>
<feature type="compositionally biased region" description="Polar residues" evidence="5">
    <location>
        <begin position="97"/>
        <end position="109"/>
    </location>
</feature>
<dbReference type="GO" id="GO:0000977">
    <property type="term" value="F:RNA polymerase II transcription regulatory region sequence-specific DNA binding"/>
    <property type="evidence" value="ECO:0007669"/>
    <property type="project" value="TreeGrafter"/>
</dbReference>
<keyword evidence="4" id="KW-0539">Nucleus</keyword>
<evidence type="ECO:0000313" key="7">
    <source>
        <dbReference type="EMBL" id="KAE8696624.1"/>
    </source>
</evidence>
<dbReference type="SUPFAM" id="SSF47459">
    <property type="entry name" value="HLH, helix-loop-helix DNA-binding domain"/>
    <property type="match status" value="1"/>
</dbReference>